<feature type="region of interest" description="Disordered" evidence="1">
    <location>
        <begin position="87"/>
        <end position="114"/>
    </location>
</feature>
<sequence length="114" mass="12009">MERIHYATGSILTGSEIARALVGYAEALAKVGSSASVDIPSLHEDGTLGRANFLVGPASQLVSETEDSTFPEVTDADLVAELQAATARLGDAHPQTSDIERVPGDDILEYPEQN</sequence>
<dbReference type="AlphaFoldDB" id="A0A2U1TGD9"/>
<dbReference type="RefSeq" id="WP_108390998.1">
    <property type="nucleotide sequence ID" value="NZ_CP026949.1"/>
</dbReference>
<protein>
    <submittedName>
        <fullName evidence="2">Uncharacterized protein</fullName>
    </submittedName>
</protein>
<dbReference type="OrthoDB" id="5119511at2"/>
<gene>
    <name evidence="2" type="ORF">DF223_00945</name>
</gene>
<evidence type="ECO:0000313" key="3">
    <source>
        <dbReference type="Proteomes" id="UP000244962"/>
    </source>
</evidence>
<dbReference type="KEGG" id="myl:C3E77_07145"/>
<dbReference type="EMBL" id="QEFB01000001">
    <property type="protein sequence ID" value="PWC07959.1"/>
    <property type="molecule type" value="Genomic_DNA"/>
</dbReference>
<organism evidence="2 3">
    <name type="scientific">Mycetocola zhujimingii</name>
    <dbReference type="NCBI Taxonomy" id="2079792"/>
    <lineage>
        <taxon>Bacteria</taxon>
        <taxon>Bacillati</taxon>
        <taxon>Actinomycetota</taxon>
        <taxon>Actinomycetes</taxon>
        <taxon>Micrococcales</taxon>
        <taxon>Microbacteriaceae</taxon>
        <taxon>Mycetocola</taxon>
    </lineage>
</organism>
<proteinExistence type="predicted"/>
<accession>A0A2U1TGD9</accession>
<name>A0A2U1TGD9_9MICO</name>
<evidence type="ECO:0000256" key="1">
    <source>
        <dbReference type="SAM" id="MobiDB-lite"/>
    </source>
</evidence>
<reference evidence="3" key="1">
    <citation type="submission" date="2018-04" db="EMBL/GenBank/DDBJ databases">
        <authorList>
            <person name="Liu S."/>
            <person name="Wang Z."/>
            <person name="Li J."/>
        </authorList>
    </citation>
    <scope>NUCLEOTIDE SEQUENCE [LARGE SCALE GENOMIC DNA]</scope>
    <source>
        <strain evidence="3">622</strain>
    </source>
</reference>
<comment type="caution">
    <text evidence="2">The sequence shown here is derived from an EMBL/GenBank/DDBJ whole genome shotgun (WGS) entry which is preliminary data.</text>
</comment>
<evidence type="ECO:0000313" key="2">
    <source>
        <dbReference type="EMBL" id="PWC07959.1"/>
    </source>
</evidence>
<dbReference type="Proteomes" id="UP000244962">
    <property type="component" value="Unassembled WGS sequence"/>
</dbReference>
<keyword evidence="3" id="KW-1185">Reference proteome</keyword>